<dbReference type="PANTHER" id="PTHR43695:SF1">
    <property type="entry name" value="RHAMNOGALACTURONAN ACETYLESTERASE"/>
    <property type="match status" value="1"/>
</dbReference>
<dbReference type="AlphaFoldDB" id="R4XGB0"/>
<dbReference type="Proteomes" id="UP000013776">
    <property type="component" value="Unassembled WGS sequence"/>
</dbReference>
<protein>
    <submittedName>
        <fullName evidence="4">Rhamnogalacturonan acetylesterase</fullName>
    </submittedName>
</protein>
<evidence type="ECO:0000256" key="2">
    <source>
        <dbReference type="ARBA" id="ARBA00022801"/>
    </source>
</evidence>
<dbReference type="Gene3D" id="3.40.50.1110">
    <property type="entry name" value="SGNH hydrolase"/>
    <property type="match status" value="1"/>
</dbReference>
<evidence type="ECO:0000313" key="5">
    <source>
        <dbReference type="Proteomes" id="UP000013776"/>
    </source>
</evidence>
<evidence type="ECO:0000256" key="3">
    <source>
        <dbReference type="SAM" id="MobiDB-lite"/>
    </source>
</evidence>
<organism evidence="4 5">
    <name type="scientific">Taphrina deformans (strain PYCC 5710 / ATCC 11124 / CBS 356.35 / IMI 108563 / JCM 9778 / NBRC 8474)</name>
    <name type="common">Peach leaf curl fungus</name>
    <name type="synonym">Lalaria deformans</name>
    <dbReference type="NCBI Taxonomy" id="1097556"/>
    <lineage>
        <taxon>Eukaryota</taxon>
        <taxon>Fungi</taxon>
        <taxon>Dikarya</taxon>
        <taxon>Ascomycota</taxon>
        <taxon>Taphrinomycotina</taxon>
        <taxon>Taphrinomycetes</taxon>
        <taxon>Taphrinales</taxon>
        <taxon>Taphrinaceae</taxon>
        <taxon>Taphrina</taxon>
    </lineage>
</organism>
<gene>
    <name evidence="4" type="ORF">TAPDE_003768</name>
</gene>
<comment type="similarity">
    <text evidence="1">Belongs to the 'GDSL' lipolytic enzyme family.</text>
</comment>
<comment type="caution">
    <text evidence="4">The sequence shown here is derived from an EMBL/GenBank/DDBJ whole genome shotgun (WGS) entry which is preliminary data.</text>
</comment>
<feature type="compositionally biased region" description="Polar residues" evidence="3">
    <location>
        <begin position="224"/>
        <end position="233"/>
    </location>
</feature>
<accession>R4XGB0</accession>
<evidence type="ECO:0000256" key="1">
    <source>
        <dbReference type="ARBA" id="ARBA00008668"/>
    </source>
</evidence>
<dbReference type="STRING" id="1097556.R4XGB0"/>
<dbReference type="InterPro" id="IPR037459">
    <property type="entry name" value="RhgT-like"/>
</dbReference>
<proteinExistence type="inferred from homology"/>
<dbReference type="InterPro" id="IPR036514">
    <property type="entry name" value="SGNH_hydro_sf"/>
</dbReference>
<reference evidence="4 5" key="1">
    <citation type="journal article" date="2013" name="MBio">
        <title>Genome sequencing of the plant pathogen Taphrina deformans, the causal agent of peach leaf curl.</title>
        <authorList>
            <person name="Cisse O.H."/>
            <person name="Almeida J.M.G.C.F."/>
            <person name="Fonseca A."/>
            <person name="Kumar A.A."/>
            <person name="Salojaervi J."/>
            <person name="Overmyer K."/>
            <person name="Hauser P.M."/>
            <person name="Pagni M."/>
        </authorList>
    </citation>
    <scope>NUCLEOTIDE SEQUENCE [LARGE SCALE GENOMIC DNA]</scope>
    <source>
        <strain evidence="5">PYCC 5710 / ATCC 11124 / CBS 356.35 / IMI 108563 / JCM 9778 / NBRC 8474</strain>
    </source>
</reference>
<evidence type="ECO:0000313" key="4">
    <source>
        <dbReference type="EMBL" id="CCG83529.1"/>
    </source>
</evidence>
<keyword evidence="5" id="KW-1185">Reference proteome</keyword>
<dbReference type="SUPFAM" id="SSF52266">
    <property type="entry name" value="SGNH hydrolase"/>
    <property type="match status" value="1"/>
</dbReference>
<dbReference type="PANTHER" id="PTHR43695">
    <property type="entry name" value="PUTATIVE (AFU_ORTHOLOGUE AFUA_2G17250)-RELATED"/>
    <property type="match status" value="1"/>
</dbReference>
<dbReference type="GO" id="GO:0016787">
    <property type="term" value="F:hydrolase activity"/>
    <property type="evidence" value="ECO:0007669"/>
    <property type="project" value="UniProtKB-KW"/>
</dbReference>
<feature type="compositionally biased region" description="Basic residues" evidence="3">
    <location>
        <begin position="411"/>
        <end position="437"/>
    </location>
</feature>
<dbReference type="OrthoDB" id="2141316at2759"/>
<feature type="region of interest" description="Disordered" evidence="3">
    <location>
        <begin position="224"/>
        <end position="321"/>
    </location>
</feature>
<dbReference type="VEuPathDB" id="FungiDB:TAPDE_003768"/>
<dbReference type="EMBL" id="CAHR02000155">
    <property type="protein sequence ID" value="CCG83529.1"/>
    <property type="molecule type" value="Genomic_DNA"/>
</dbReference>
<feature type="region of interest" description="Disordered" evidence="3">
    <location>
        <begin position="374"/>
        <end position="437"/>
    </location>
</feature>
<sequence length="437" mass="48310">MADPTHTGSAHDRARVGWGTPFKAGMMDLEVVNMAHSGASVRTYTNDGYFQAILDIIEQGDWLLCQFGHNEFGSYKRSDKVALPGNGHETLEIKNLEGEAETLLTFGGYLRKATVQAKAKGANILILSHTPEVKYSVSEVSPLPPSRYVAYAREFVHEMPGYYYIDHYAPITRHLRAIGQTRAAELYIDNRHMNKDGAQMAADMFVRALSNSGCPLKAHIKGSVSETPELSQATHKRTPSPETDGLEGAGNNGVPGPDADDRSDDELVEKRSPNPEESYVLHGDVWVPVNTPKRGLSDEIEPQLEVNEKRTPSPAPSPEETYVLHGDVWVPTSNSKRSIDGEEDPQADVIEKRAPGPEESYVLHGDVWVPVNNPKRSVQEEDASQQGVTEKRAAEEDWIPSPGPEIDGSKHRGHSKHARHVSRSRHIGHKKRALSQY</sequence>
<dbReference type="eggNOG" id="ENOG502SBFA">
    <property type="taxonomic scope" value="Eukaryota"/>
</dbReference>
<keyword evidence="2" id="KW-0378">Hydrolase</keyword>
<name>R4XGB0_TAPDE</name>